<reference evidence="2 3" key="1">
    <citation type="submission" date="2023-05" db="EMBL/GenBank/DDBJ databases">
        <title>B98-5 Cell Line De Novo Hybrid Assembly: An Optical Mapping Approach.</title>
        <authorList>
            <person name="Kananen K."/>
            <person name="Auerbach J.A."/>
            <person name="Kautto E."/>
            <person name="Blachly J.S."/>
        </authorList>
    </citation>
    <scope>NUCLEOTIDE SEQUENCE [LARGE SCALE GENOMIC DNA]</scope>
    <source>
        <strain evidence="2">B95-8</strain>
        <tissue evidence="2">Cell line</tissue>
    </source>
</reference>
<accession>A0ABQ9V1R8</accession>
<protein>
    <submittedName>
        <fullName evidence="2">Golgin sub A member 3</fullName>
    </submittedName>
</protein>
<proteinExistence type="predicted"/>
<evidence type="ECO:0000313" key="3">
    <source>
        <dbReference type="Proteomes" id="UP001266305"/>
    </source>
</evidence>
<evidence type="ECO:0000256" key="1">
    <source>
        <dbReference type="SAM" id="MobiDB-lite"/>
    </source>
</evidence>
<name>A0ABQ9V1R8_SAGOE</name>
<feature type="region of interest" description="Disordered" evidence="1">
    <location>
        <begin position="1"/>
        <end position="118"/>
    </location>
</feature>
<feature type="compositionally biased region" description="Basic and acidic residues" evidence="1">
    <location>
        <begin position="39"/>
        <end position="48"/>
    </location>
</feature>
<dbReference type="Proteomes" id="UP001266305">
    <property type="component" value="Unassembled WGS sequence"/>
</dbReference>
<sequence>MDGASAEQDGLQEDRSHSGPSALPEAHQKSPGPLVTPDQQDKAQRAEVNRASTEGESPDGAGQGGLCQNGPTPQFPDAPLSLGPITSPVGPDASPGVAGFHDNLRKSQGTSAEGSVRKEALQSLRLSLPMQETQLCKHPSHRFSHPSASASLSTSGAGASTPAV</sequence>
<organism evidence="2 3">
    <name type="scientific">Saguinus oedipus</name>
    <name type="common">Cotton-top tamarin</name>
    <name type="synonym">Oedipomidas oedipus</name>
    <dbReference type="NCBI Taxonomy" id="9490"/>
    <lineage>
        <taxon>Eukaryota</taxon>
        <taxon>Metazoa</taxon>
        <taxon>Chordata</taxon>
        <taxon>Craniata</taxon>
        <taxon>Vertebrata</taxon>
        <taxon>Euteleostomi</taxon>
        <taxon>Mammalia</taxon>
        <taxon>Eutheria</taxon>
        <taxon>Euarchontoglires</taxon>
        <taxon>Primates</taxon>
        <taxon>Haplorrhini</taxon>
        <taxon>Platyrrhini</taxon>
        <taxon>Cebidae</taxon>
        <taxon>Callitrichinae</taxon>
        <taxon>Saguinus</taxon>
    </lineage>
</organism>
<feature type="region of interest" description="Disordered" evidence="1">
    <location>
        <begin position="135"/>
        <end position="164"/>
    </location>
</feature>
<keyword evidence="3" id="KW-1185">Reference proteome</keyword>
<dbReference type="EMBL" id="JASSZA010000009">
    <property type="protein sequence ID" value="KAK2103056.1"/>
    <property type="molecule type" value="Genomic_DNA"/>
</dbReference>
<evidence type="ECO:0000313" key="2">
    <source>
        <dbReference type="EMBL" id="KAK2103056.1"/>
    </source>
</evidence>
<feature type="compositionally biased region" description="Low complexity" evidence="1">
    <location>
        <begin position="145"/>
        <end position="164"/>
    </location>
</feature>
<gene>
    <name evidence="2" type="primary">GOLGA3_3</name>
    <name evidence="2" type="ORF">P7K49_020723</name>
</gene>
<comment type="caution">
    <text evidence="2">The sequence shown here is derived from an EMBL/GenBank/DDBJ whole genome shotgun (WGS) entry which is preliminary data.</text>
</comment>